<reference evidence="8 9" key="1">
    <citation type="submission" date="2019-07" db="EMBL/GenBank/DDBJ databases">
        <title>Genomic Encyclopedia of Archaeal and Bacterial Type Strains, Phase II (KMG-II): from individual species to whole genera.</title>
        <authorList>
            <person name="Goeker M."/>
        </authorList>
    </citation>
    <scope>NUCLEOTIDE SEQUENCE [LARGE SCALE GENOMIC DNA]</scope>
    <source>
        <strain evidence="8 9">ATCC BAA-1139</strain>
    </source>
</reference>
<keyword evidence="4 5" id="KW-0413">Isomerase</keyword>
<dbReference type="CDD" id="cd02573">
    <property type="entry name" value="PseudoU_synth_EcTruB"/>
    <property type="match status" value="1"/>
</dbReference>
<dbReference type="Pfam" id="PF16198">
    <property type="entry name" value="TruB_C_2"/>
    <property type="match status" value="1"/>
</dbReference>
<evidence type="ECO:0000259" key="6">
    <source>
        <dbReference type="Pfam" id="PF01509"/>
    </source>
</evidence>
<protein>
    <recommendedName>
        <fullName evidence="5">tRNA pseudouridine synthase B</fullName>
        <ecNumber evidence="5">5.4.99.25</ecNumber>
    </recommendedName>
    <alternativeName>
        <fullName evidence="5">tRNA pseudouridine(55) synthase</fullName>
        <shortName evidence="5">Psi55 synthase</shortName>
    </alternativeName>
    <alternativeName>
        <fullName evidence="5">tRNA pseudouridylate synthase</fullName>
    </alternativeName>
    <alternativeName>
        <fullName evidence="5">tRNA-uridine isomerase</fullName>
    </alternativeName>
</protein>
<dbReference type="EC" id="5.4.99.25" evidence="5"/>
<dbReference type="AlphaFoldDB" id="A0A562VP37"/>
<dbReference type="InterPro" id="IPR032819">
    <property type="entry name" value="TruB_C"/>
</dbReference>
<dbReference type="EMBL" id="VLLN01000007">
    <property type="protein sequence ID" value="TWJ19665.1"/>
    <property type="molecule type" value="Genomic_DNA"/>
</dbReference>
<comment type="similarity">
    <text evidence="2 5">Belongs to the pseudouridine synthase TruB family. Type 1 subfamily.</text>
</comment>
<feature type="active site" description="Nucleophile" evidence="5">
    <location>
        <position position="38"/>
    </location>
</feature>
<sequence>MNGFLIIDKPEGLTSHGVVQRVRRLCRQPKAGHTGTLDPFATGVLPVALGTATRLIPYLDEGVKEYQAVMRLGEETDTGDRTGIVVRHGDWQEITAEAVFELVSRFTGVIRQVPPMHSALKRDGVPLYRLARKGVTVDRPARSITVYHLSIDSIAFPLVTFTVSCSRGTYVRTLAADMGERLGCFAHLVELRRTASGPFAIGRAITLEMLEQAVLGTGTEVPLITPGAALSHLPELELAERGAQYVRHGRTPDPADILTVSRQSLNPGETVRLSHGGELLAVGRCGGDGQNLLTLQLLRVLPTFPFT</sequence>
<dbReference type="HAMAP" id="MF_01080">
    <property type="entry name" value="TruB_bact"/>
    <property type="match status" value="1"/>
</dbReference>
<dbReference type="InterPro" id="IPR020103">
    <property type="entry name" value="PsdUridine_synth_cat_dom_sf"/>
</dbReference>
<dbReference type="InterPro" id="IPR014780">
    <property type="entry name" value="tRNA_psdUridine_synth_TruB"/>
</dbReference>
<evidence type="ECO:0000256" key="1">
    <source>
        <dbReference type="ARBA" id="ARBA00000385"/>
    </source>
</evidence>
<comment type="catalytic activity">
    <reaction evidence="1 5">
        <text>uridine(55) in tRNA = pseudouridine(55) in tRNA</text>
        <dbReference type="Rhea" id="RHEA:42532"/>
        <dbReference type="Rhea" id="RHEA-COMP:10101"/>
        <dbReference type="Rhea" id="RHEA-COMP:10102"/>
        <dbReference type="ChEBI" id="CHEBI:65314"/>
        <dbReference type="ChEBI" id="CHEBI:65315"/>
        <dbReference type="EC" id="5.4.99.25"/>
    </reaction>
</comment>
<evidence type="ECO:0000256" key="5">
    <source>
        <dbReference type="HAMAP-Rule" id="MF_01080"/>
    </source>
</evidence>
<comment type="function">
    <text evidence="5">Responsible for synthesis of pseudouridine from uracil-55 in the psi GC loop of transfer RNAs.</text>
</comment>
<comment type="caution">
    <text evidence="8">The sequence shown here is derived from an EMBL/GenBank/DDBJ whole genome shotgun (WGS) entry which is preliminary data.</text>
</comment>
<dbReference type="GO" id="GO:0031119">
    <property type="term" value="P:tRNA pseudouridine synthesis"/>
    <property type="evidence" value="ECO:0007669"/>
    <property type="project" value="UniProtKB-UniRule"/>
</dbReference>
<gene>
    <name evidence="5" type="primary">truB</name>
    <name evidence="8" type="ORF">JN12_01465</name>
</gene>
<keyword evidence="3 5" id="KW-0819">tRNA processing</keyword>
<dbReference type="GO" id="GO:1990481">
    <property type="term" value="P:mRNA pseudouridine synthesis"/>
    <property type="evidence" value="ECO:0007669"/>
    <property type="project" value="TreeGrafter"/>
</dbReference>
<dbReference type="Proteomes" id="UP000319449">
    <property type="component" value="Unassembled WGS sequence"/>
</dbReference>
<dbReference type="OrthoDB" id="9802309at2"/>
<feature type="domain" description="Pseudouridine synthase II N-terminal" evidence="6">
    <location>
        <begin position="23"/>
        <end position="171"/>
    </location>
</feature>
<evidence type="ECO:0000313" key="8">
    <source>
        <dbReference type="EMBL" id="TWJ19665.1"/>
    </source>
</evidence>
<evidence type="ECO:0000259" key="7">
    <source>
        <dbReference type="Pfam" id="PF16198"/>
    </source>
</evidence>
<keyword evidence="9" id="KW-1185">Reference proteome</keyword>
<accession>A0A562VP37</accession>
<evidence type="ECO:0000256" key="4">
    <source>
        <dbReference type="ARBA" id="ARBA00023235"/>
    </source>
</evidence>
<proteinExistence type="inferred from homology"/>
<dbReference type="PANTHER" id="PTHR13767:SF2">
    <property type="entry name" value="PSEUDOURIDYLATE SYNTHASE TRUB1"/>
    <property type="match status" value="1"/>
</dbReference>
<dbReference type="GO" id="GO:0160148">
    <property type="term" value="F:tRNA pseudouridine(55) synthase activity"/>
    <property type="evidence" value="ECO:0007669"/>
    <property type="project" value="UniProtKB-EC"/>
</dbReference>
<feature type="domain" description="tRNA pseudouridylate synthase B C-terminal" evidence="7">
    <location>
        <begin position="172"/>
        <end position="215"/>
    </location>
</feature>
<evidence type="ECO:0000256" key="3">
    <source>
        <dbReference type="ARBA" id="ARBA00022694"/>
    </source>
</evidence>
<dbReference type="SUPFAM" id="SSF55120">
    <property type="entry name" value="Pseudouridine synthase"/>
    <property type="match status" value="1"/>
</dbReference>
<dbReference type="Gene3D" id="3.30.2350.10">
    <property type="entry name" value="Pseudouridine synthase"/>
    <property type="match status" value="1"/>
</dbReference>
<dbReference type="InterPro" id="IPR002501">
    <property type="entry name" value="PsdUridine_synth_N"/>
</dbReference>
<organism evidence="8 9">
    <name type="scientific">Geobacter argillaceus</name>
    <dbReference type="NCBI Taxonomy" id="345631"/>
    <lineage>
        <taxon>Bacteria</taxon>
        <taxon>Pseudomonadati</taxon>
        <taxon>Thermodesulfobacteriota</taxon>
        <taxon>Desulfuromonadia</taxon>
        <taxon>Geobacterales</taxon>
        <taxon>Geobacteraceae</taxon>
        <taxon>Geobacter</taxon>
    </lineage>
</organism>
<evidence type="ECO:0000256" key="2">
    <source>
        <dbReference type="ARBA" id="ARBA00005642"/>
    </source>
</evidence>
<dbReference type="PANTHER" id="PTHR13767">
    <property type="entry name" value="TRNA-PSEUDOURIDINE SYNTHASE"/>
    <property type="match status" value="1"/>
</dbReference>
<dbReference type="NCBIfam" id="TIGR00431">
    <property type="entry name" value="TruB"/>
    <property type="match status" value="1"/>
</dbReference>
<dbReference type="Pfam" id="PF01509">
    <property type="entry name" value="TruB_N"/>
    <property type="match status" value="1"/>
</dbReference>
<dbReference type="GO" id="GO:0003723">
    <property type="term" value="F:RNA binding"/>
    <property type="evidence" value="ECO:0007669"/>
    <property type="project" value="InterPro"/>
</dbReference>
<name>A0A562VP37_9BACT</name>
<dbReference type="RefSeq" id="WP_145020500.1">
    <property type="nucleotide sequence ID" value="NZ_VLLN01000007.1"/>
</dbReference>
<evidence type="ECO:0000313" key="9">
    <source>
        <dbReference type="Proteomes" id="UP000319449"/>
    </source>
</evidence>